<dbReference type="GO" id="GO:0043683">
    <property type="term" value="P:type IV pilus assembly"/>
    <property type="evidence" value="ECO:0007669"/>
    <property type="project" value="InterPro"/>
</dbReference>
<comment type="caution">
    <text evidence="2">The sequence shown here is derived from an EMBL/GenBank/DDBJ whole genome shotgun (WGS) entry which is preliminary data.</text>
</comment>
<reference evidence="2" key="1">
    <citation type="journal article" date="2020" name="mSystems">
        <title>Genome- and Community-Level Interaction Insights into Carbon Utilization and Element Cycling Functions of Hydrothermarchaeota in Hydrothermal Sediment.</title>
        <authorList>
            <person name="Zhou Z."/>
            <person name="Liu Y."/>
            <person name="Xu W."/>
            <person name="Pan J."/>
            <person name="Luo Z.H."/>
            <person name="Li M."/>
        </authorList>
    </citation>
    <scope>NUCLEOTIDE SEQUENCE [LARGE SCALE GENOMIC DNA]</scope>
    <source>
        <strain evidence="2">SpSt-299</strain>
    </source>
</reference>
<sequence length="193" mass="21919">MAGLELENRPWYFALILGAVIAGVGIWGAESQWLSGIEQDIKTRTGELESLKQKVREGKAAEARLPQFREEFARLDSELQRLLRILPTQKQTDELIKKIKALTEQGSFRFVAFEPQGFQKKDFYTEWPIRVSLEAGYHDLAKFFDRLSKFSRIINVETLSLAALNKPGPYTLTAGFTMKTFIYGEVKPEGGAK</sequence>
<gene>
    <name evidence="2" type="ORF">ENQ31_05360</name>
</gene>
<dbReference type="GO" id="GO:0043107">
    <property type="term" value="P:type IV pilus-dependent motility"/>
    <property type="evidence" value="ECO:0007669"/>
    <property type="project" value="InterPro"/>
</dbReference>
<name>A0A7C2SHA7_9BACT</name>
<protein>
    <recommendedName>
        <fullName evidence="3">Pilus assembly protein PilO</fullName>
    </recommendedName>
</protein>
<evidence type="ECO:0008006" key="3">
    <source>
        <dbReference type="Google" id="ProtNLM"/>
    </source>
</evidence>
<dbReference type="InterPro" id="IPR007445">
    <property type="entry name" value="PilO"/>
</dbReference>
<dbReference type="PANTHER" id="PTHR39555">
    <property type="entry name" value="FIMBRIAL ASSEMBLY PROTEIN PILO-LIKE PROTEIN-RELATED"/>
    <property type="match status" value="1"/>
</dbReference>
<dbReference type="AlphaFoldDB" id="A0A7C2SHA7"/>
<accession>A0A7C2SHA7</accession>
<dbReference type="Pfam" id="PF04350">
    <property type="entry name" value="PilO"/>
    <property type="match status" value="1"/>
</dbReference>
<dbReference type="EMBL" id="DSMR01000388">
    <property type="protein sequence ID" value="HET47570.1"/>
    <property type="molecule type" value="Genomic_DNA"/>
</dbReference>
<dbReference type="InterPro" id="IPR014717">
    <property type="entry name" value="Transl_elong_EF1B/ribsomal_bS6"/>
</dbReference>
<proteinExistence type="predicted"/>
<feature type="transmembrane region" description="Helical" evidence="1">
    <location>
        <begin position="12"/>
        <end position="29"/>
    </location>
</feature>
<evidence type="ECO:0000313" key="2">
    <source>
        <dbReference type="EMBL" id="HET47570.1"/>
    </source>
</evidence>
<dbReference type="Gene3D" id="3.30.70.60">
    <property type="match status" value="1"/>
</dbReference>
<dbReference type="PANTHER" id="PTHR39555:SF1">
    <property type="entry name" value="TYPE IV PILUS INNER MEMBRANE COMPONENT PILO"/>
    <property type="match status" value="1"/>
</dbReference>
<keyword evidence="1" id="KW-1133">Transmembrane helix</keyword>
<evidence type="ECO:0000256" key="1">
    <source>
        <dbReference type="SAM" id="Phobius"/>
    </source>
</evidence>
<keyword evidence="1" id="KW-0812">Transmembrane</keyword>
<keyword evidence="1" id="KW-0472">Membrane</keyword>
<organism evidence="2">
    <name type="scientific">Thermoanaerobaculum aquaticum</name>
    <dbReference type="NCBI Taxonomy" id="1312852"/>
    <lineage>
        <taxon>Bacteria</taxon>
        <taxon>Pseudomonadati</taxon>
        <taxon>Acidobacteriota</taxon>
        <taxon>Thermoanaerobaculia</taxon>
        <taxon>Thermoanaerobaculales</taxon>
        <taxon>Thermoanaerobaculaceae</taxon>
        <taxon>Thermoanaerobaculum</taxon>
    </lineage>
</organism>